<dbReference type="PATRIC" id="fig|1544416.3.peg.1921"/>
<dbReference type="Gene3D" id="2.60.120.10">
    <property type="entry name" value="Jelly Rolls"/>
    <property type="match status" value="1"/>
</dbReference>
<dbReference type="OrthoDB" id="1121052at2"/>
<dbReference type="SUPFAM" id="SSF51182">
    <property type="entry name" value="RmlC-like cupins"/>
    <property type="match status" value="1"/>
</dbReference>
<evidence type="ECO:0000313" key="2">
    <source>
        <dbReference type="Proteomes" id="UP000050517"/>
    </source>
</evidence>
<dbReference type="InterPro" id="IPR011051">
    <property type="entry name" value="RmlC_Cupin_sf"/>
</dbReference>
<dbReference type="EMBL" id="LKST01000003">
    <property type="protein sequence ID" value="KQB83848.1"/>
    <property type="molecule type" value="Genomic_DNA"/>
</dbReference>
<evidence type="ECO:0000313" key="1">
    <source>
        <dbReference type="EMBL" id="KQB83848.1"/>
    </source>
</evidence>
<name>A0A0Q0YMY2_9CORY</name>
<sequence length="117" mass="12101">MTGDGWDYIEGLAESHLVVEESGAGSAKPKVQVLARLEGVTMVRLAFRAGDVMAEHSAGTPIVIMGQKGAVNVTIGDKSVTVTAGSALHIAERRIHALAAQEPAIVTLLILTGAKNS</sequence>
<organism evidence="1 2">
    <name type="scientific">Corynebacterium oculi</name>
    <dbReference type="NCBI Taxonomy" id="1544416"/>
    <lineage>
        <taxon>Bacteria</taxon>
        <taxon>Bacillati</taxon>
        <taxon>Actinomycetota</taxon>
        <taxon>Actinomycetes</taxon>
        <taxon>Mycobacteriales</taxon>
        <taxon>Corynebacteriaceae</taxon>
        <taxon>Corynebacterium</taxon>
    </lineage>
</organism>
<evidence type="ECO:0008006" key="3">
    <source>
        <dbReference type="Google" id="ProtNLM"/>
    </source>
</evidence>
<keyword evidence="2" id="KW-1185">Reference proteome</keyword>
<dbReference type="InterPro" id="IPR014710">
    <property type="entry name" value="RmlC-like_jellyroll"/>
</dbReference>
<proteinExistence type="predicted"/>
<protein>
    <recommendedName>
        <fullName evidence="3">Cupin domain protein</fullName>
    </recommendedName>
</protein>
<dbReference type="AlphaFoldDB" id="A0A0Q0YMY2"/>
<dbReference type="STRING" id="1544416.Cocul_01921"/>
<dbReference type="Proteomes" id="UP000050517">
    <property type="component" value="Unassembled WGS sequence"/>
</dbReference>
<reference evidence="1 2" key="1">
    <citation type="submission" date="2015-10" db="EMBL/GenBank/DDBJ databases">
        <title>Corynebacteirum lowii and Corynebacterium oculi species nova, derived from human clinical disease and and emended description of Corynebacterium mastiditis.</title>
        <authorList>
            <person name="Bernard K."/>
            <person name="Pacheco A.L."/>
            <person name="Mcdougall C."/>
            <person name="Burtx T."/>
            <person name="Weibe D."/>
            <person name="Tyler S."/>
            <person name="Olson A.B."/>
            <person name="Cnockaert M."/>
            <person name="Eguchi H."/>
            <person name="Kuwahara T."/>
            <person name="Nakayama-Imaohji H."/>
            <person name="Boudewijins M."/>
            <person name="Van Hoecke F."/>
            <person name="Bernier A.-M."/>
            <person name="Vandamme P."/>
        </authorList>
    </citation>
    <scope>NUCLEOTIDE SEQUENCE [LARGE SCALE GENOMIC DNA]</scope>
    <source>
        <strain evidence="1 2">NML 130210</strain>
    </source>
</reference>
<dbReference type="RefSeq" id="WP_055122983.1">
    <property type="nucleotide sequence ID" value="NZ_LKST01000003.1"/>
</dbReference>
<accession>A0A0Q0YMY2</accession>
<gene>
    <name evidence="1" type="ORF">Cocul_01921</name>
</gene>
<comment type="caution">
    <text evidence="1">The sequence shown here is derived from an EMBL/GenBank/DDBJ whole genome shotgun (WGS) entry which is preliminary data.</text>
</comment>